<gene>
    <name evidence="1" type="ORF">I602_204</name>
</gene>
<evidence type="ECO:0000313" key="1">
    <source>
        <dbReference type="EMBL" id="KOY50644.1"/>
    </source>
</evidence>
<protein>
    <recommendedName>
        <fullName evidence="3">N-acetylglucosamine kinase</fullName>
    </recommendedName>
</protein>
<dbReference type="InterPro" id="IPR043129">
    <property type="entry name" value="ATPase_NBD"/>
</dbReference>
<proteinExistence type="predicted"/>
<dbReference type="PANTHER" id="PTHR43190">
    <property type="entry name" value="N-ACETYL-D-GLUCOSAMINE KINASE"/>
    <property type="match status" value="1"/>
</dbReference>
<name>A0A0N0UN60_9FLAO</name>
<dbReference type="EMBL" id="LGBR01000001">
    <property type="protein sequence ID" value="KOY50644.1"/>
    <property type="molecule type" value="Genomic_DNA"/>
</dbReference>
<dbReference type="PANTHER" id="PTHR43190:SF3">
    <property type="entry name" value="N-ACETYL-D-GLUCOSAMINE KINASE"/>
    <property type="match status" value="1"/>
</dbReference>
<comment type="caution">
    <text evidence="1">The sequence shown here is derived from an EMBL/GenBank/DDBJ whole genome shotgun (WGS) entry which is preliminary data.</text>
</comment>
<evidence type="ECO:0008006" key="3">
    <source>
        <dbReference type="Google" id="ProtNLM"/>
    </source>
</evidence>
<dbReference type="AlphaFoldDB" id="A0A0N0UN60"/>
<dbReference type="PATRIC" id="fig|1300348.6.peg.206"/>
<dbReference type="CDD" id="cd24079">
    <property type="entry name" value="ASKHA_NBD_PG1100-like"/>
    <property type="match status" value="1"/>
</dbReference>
<dbReference type="Gene3D" id="3.30.420.40">
    <property type="match status" value="2"/>
</dbReference>
<dbReference type="STRING" id="1300348.I602_204"/>
<reference evidence="1 2" key="1">
    <citation type="submission" date="2015-07" db="EMBL/GenBank/DDBJ databases">
        <title>Genome of Polaribacter dokdonenesis DSW-5, isolated from seawater off Dokdo in Korea.</title>
        <authorList>
            <person name="Yoon K."/>
            <person name="Song J.Y."/>
            <person name="Kim J.F."/>
        </authorList>
    </citation>
    <scope>NUCLEOTIDE SEQUENCE [LARGE SCALE GENOMIC DNA]</scope>
    <source>
        <strain evidence="1 2">DSW-5</strain>
    </source>
</reference>
<dbReference type="Gene3D" id="1.10.720.160">
    <property type="match status" value="1"/>
</dbReference>
<evidence type="ECO:0000313" key="2">
    <source>
        <dbReference type="Proteomes" id="UP000037716"/>
    </source>
</evidence>
<dbReference type="Proteomes" id="UP000037716">
    <property type="component" value="Unassembled WGS sequence"/>
</dbReference>
<sequence>MKFLIVLSTKITYNIFDENRDIMILIADGGSTKADWIALDSDKNEVFRVRTLGLNPAVVEQEELNNRIVNMFQLINIKDEVSEIHFYGAGCGTPKPSKILQDVMESIFINAKVHVAEDMLAAVYAASGKEPALVCILGTGSNSCYFDGEIVHMKNPSLGYVLMDEASGNYFGKLLLREYFYNKMPKHMADRFENEFNLDPDYIKKNIYRMPNPNMYLASFAKFMFEFKEEKYIKKIIKRGFQEFFKYRVLPFEKDASTPLYFIGSIAHYFREILEKVASKNNLKITGVIQRPIDNLLEYHKNNII</sequence>
<organism evidence="1 2">
    <name type="scientific">Polaribacter dokdonensis DSW-5</name>
    <dbReference type="NCBI Taxonomy" id="1300348"/>
    <lineage>
        <taxon>Bacteria</taxon>
        <taxon>Pseudomonadati</taxon>
        <taxon>Bacteroidota</taxon>
        <taxon>Flavobacteriia</taxon>
        <taxon>Flavobacteriales</taxon>
        <taxon>Flavobacteriaceae</taxon>
    </lineage>
</organism>
<accession>A0A0N0UN60</accession>
<dbReference type="InterPro" id="IPR052519">
    <property type="entry name" value="Euk-type_GlcNAc_Kinase"/>
</dbReference>
<dbReference type="SUPFAM" id="SSF53067">
    <property type="entry name" value="Actin-like ATPase domain"/>
    <property type="match status" value="2"/>
</dbReference>